<evidence type="ECO:0000256" key="1">
    <source>
        <dbReference type="SAM" id="MobiDB-lite"/>
    </source>
</evidence>
<sequence length="342" mass="37615">MTEYDYSPEAYQRAAATDKRIRNWRDMCDHQAPQFTTPFVHTPSEHHSRSRAVSPSSSESSLVDSTYQPHHHRSSKKNSKSKSKSKHRGDDHKSRSRSMSYSVPAGQQYDYHHPQAGYVPGVVPPQYASHDSARRSSSRHHSSSRKDKDRHRDRDSSHRDSKPSRSIHHQSPVTTPGLPTQYTTIPLGGNMYYSMPAGVYPVASPPIASPTYTAAPGQQSYFNMYPQQQQPQYYPSVVPPQGHAARSNSMPIHYVPGGQPGHYPTPGGSVHIVPPGSRPMSPSPYGAQTPGTKAQPWFKRMLGMGGGGGGSGGGSSNGGNGGSARKQSERQPNKMRSRRRSY</sequence>
<dbReference type="Proteomes" id="UP000305067">
    <property type="component" value="Unassembled WGS sequence"/>
</dbReference>
<feature type="compositionally biased region" description="Polar residues" evidence="1">
    <location>
        <begin position="169"/>
        <end position="182"/>
    </location>
</feature>
<accession>A0A5C3QD25</accession>
<feature type="compositionally biased region" description="Basic residues" evidence="1">
    <location>
        <begin position="69"/>
        <end position="87"/>
    </location>
</feature>
<feature type="compositionally biased region" description="Basic and acidic residues" evidence="1">
    <location>
        <begin position="144"/>
        <end position="163"/>
    </location>
</feature>
<proteinExistence type="predicted"/>
<feature type="compositionally biased region" description="Low complexity" evidence="1">
    <location>
        <begin position="51"/>
        <end position="65"/>
    </location>
</feature>
<evidence type="ECO:0000313" key="2">
    <source>
        <dbReference type="EMBL" id="TFK98969.1"/>
    </source>
</evidence>
<protein>
    <submittedName>
        <fullName evidence="2">Uncharacterized protein</fullName>
    </submittedName>
</protein>
<feature type="compositionally biased region" description="Basic residues" evidence="1">
    <location>
        <begin position="333"/>
        <end position="342"/>
    </location>
</feature>
<dbReference type="AlphaFoldDB" id="A0A5C3QD25"/>
<keyword evidence="3" id="KW-1185">Reference proteome</keyword>
<feature type="region of interest" description="Disordered" evidence="1">
    <location>
        <begin position="34"/>
        <end position="182"/>
    </location>
</feature>
<dbReference type="EMBL" id="ML178836">
    <property type="protein sequence ID" value="TFK98969.1"/>
    <property type="molecule type" value="Genomic_DNA"/>
</dbReference>
<organism evidence="2 3">
    <name type="scientific">Pterulicium gracile</name>
    <dbReference type="NCBI Taxonomy" id="1884261"/>
    <lineage>
        <taxon>Eukaryota</taxon>
        <taxon>Fungi</taxon>
        <taxon>Dikarya</taxon>
        <taxon>Basidiomycota</taxon>
        <taxon>Agaricomycotina</taxon>
        <taxon>Agaricomycetes</taxon>
        <taxon>Agaricomycetidae</taxon>
        <taxon>Agaricales</taxon>
        <taxon>Pleurotineae</taxon>
        <taxon>Pterulaceae</taxon>
        <taxon>Pterulicium</taxon>
    </lineage>
</organism>
<dbReference type="OrthoDB" id="2976199at2759"/>
<feature type="compositionally biased region" description="Gly residues" evidence="1">
    <location>
        <begin position="303"/>
        <end position="322"/>
    </location>
</feature>
<evidence type="ECO:0000313" key="3">
    <source>
        <dbReference type="Proteomes" id="UP000305067"/>
    </source>
</evidence>
<gene>
    <name evidence="2" type="ORF">BDV98DRAFT_572027</name>
</gene>
<reference evidence="2 3" key="1">
    <citation type="journal article" date="2019" name="Nat. Ecol. Evol.">
        <title>Megaphylogeny resolves global patterns of mushroom evolution.</title>
        <authorList>
            <person name="Varga T."/>
            <person name="Krizsan K."/>
            <person name="Foldi C."/>
            <person name="Dima B."/>
            <person name="Sanchez-Garcia M."/>
            <person name="Sanchez-Ramirez S."/>
            <person name="Szollosi G.J."/>
            <person name="Szarkandi J.G."/>
            <person name="Papp V."/>
            <person name="Albert L."/>
            <person name="Andreopoulos W."/>
            <person name="Angelini C."/>
            <person name="Antonin V."/>
            <person name="Barry K.W."/>
            <person name="Bougher N.L."/>
            <person name="Buchanan P."/>
            <person name="Buyck B."/>
            <person name="Bense V."/>
            <person name="Catcheside P."/>
            <person name="Chovatia M."/>
            <person name="Cooper J."/>
            <person name="Damon W."/>
            <person name="Desjardin D."/>
            <person name="Finy P."/>
            <person name="Geml J."/>
            <person name="Haridas S."/>
            <person name="Hughes K."/>
            <person name="Justo A."/>
            <person name="Karasinski D."/>
            <person name="Kautmanova I."/>
            <person name="Kiss B."/>
            <person name="Kocsube S."/>
            <person name="Kotiranta H."/>
            <person name="LaButti K.M."/>
            <person name="Lechner B.E."/>
            <person name="Liimatainen K."/>
            <person name="Lipzen A."/>
            <person name="Lukacs Z."/>
            <person name="Mihaltcheva S."/>
            <person name="Morgado L.N."/>
            <person name="Niskanen T."/>
            <person name="Noordeloos M.E."/>
            <person name="Ohm R.A."/>
            <person name="Ortiz-Santana B."/>
            <person name="Ovrebo C."/>
            <person name="Racz N."/>
            <person name="Riley R."/>
            <person name="Savchenko A."/>
            <person name="Shiryaev A."/>
            <person name="Soop K."/>
            <person name="Spirin V."/>
            <person name="Szebenyi C."/>
            <person name="Tomsovsky M."/>
            <person name="Tulloss R.E."/>
            <person name="Uehling J."/>
            <person name="Grigoriev I.V."/>
            <person name="Vagvolgyi C."/>
            <person name="Papp T."/>
            <person name="Martin F.M."/>
            <person name="Miettinen O."/>
            <person name="Hibbett D.S."/>
            <person name="Nagy L.G."/>
        </authorList>
    </citation>
    <scope>NUCLEOTIDE SEQUENCE [LARGE SCALE GENOMIC DNA]</scope>
    <source>
        <strain evidence="2 3">CBS 309.79</strain>
    </source>
</reference>
<name>A0A5C3QD25_9AGAR</name>
<feature type="region of interest" description="Disordered" evidence="1">
    <location>
        <begin position="298"/>
        <end position="342"/>
    </location>
</feature>